<evidence type="ECO:0000313" key="1">
    <source>
        <dbReference type="EMBL" id="KKL71487.1"/>
    </source>
</evidence>
<proteinExistence type="predicted"/>
<comment type="caution">
    <text evidence="1">The sequence shown here is derived from an EMBL/GenBank/DDBJ whole genome shotgun (WGS) entry which is preliminary data.</text>
</comment>
<gene>
    <name evidence="1" type="ORF">LCGC14_2094430</name>
</gene>
<reference evidence="1" key="1">
    <citation type="journal article" date="2015" name="Nature">
        <title>Complex archaea that bridge the gap between prokaryotes and eukaryotes.</title>
        <authorList>
            <person name="Spang A."/>
            <person name="Saw J.H."/>
            <person name="Jorgensen S.L."/>
            <person name="Zaremba-Niedzwiedzka K."/>
            <person name="Martijn J."/>
            <person name="Lind A.E."/>
            <person name="van Eijk R."/>
            <person name="Schleper C."/>
            <person name="Guy L."/>
            <person name="Ettema T.J."/>
        </authorList>
    </citation>
    <scope>NUCLEOTIDE SEQUENCE</scope>
</reference>
<feature type="non-terminal residue" evidence="1">
    <location>
        <position position="1"/>
    </location>
</feature>
<organism evidence="1">
    <name type="scientific">marine sediment metagenome</name>
    <dbReference type="NCBI Taxonomy" id="412755"/>
    <lineage>
        <taxon>unclassified sequences</taxon>
        <taxon>metagenomes</taxon>
        <taxon>ecological metagenomes</taxon>
    </lineage>
</organism>
<dbReference type="AlphaFoldDB" id="A0A0F9H8K2"/>
<accession>A0A0F9H8K2</accession>
<sequence>TPYYMLRKTKVSPTGYMLQMPIEKRTHLIHEINQIINSLLVRYNYPYFIKKILKKSNQESKEYVFIIEKLLRLSRIHKNLSYSDCFDLFYIMLEIYDYISAKSQSDIAKNFIRYKGFIKELAKLTLEDPEDYKNRFPSTKHSKNMILHIANNIISGTISQDEISNIDSFEFQQIINAYRREVVRLETNYLSQKGYPSIGSRAFNDRVRDFQRKNLFDRNF</sequence>
<protein>
    <submittedName>
        <fullName evidence="1">Uncharacterized protein</fullName>
    </submittedName>
</protein>
<dbReference type="EMBL" id="LAZR01025579">
    <property type="protein sequence ID" value="KKL71487.1"/>
    <property type="molecule type" value="Genomic_DNA"/>
</dbReference>
<name>A0A0F9H8K2_9ZZZZ</name>